<evidence type="ECO:0000259" key="1">
    <source>
        <dbReference type="Pfam" id="PF23571"/>
    </source>
</evidence>
<evidence type="ECO:0000313" key="3">
    <source>
        <dbReference type="Proteomes" id="UP000196531"/>
    </source>
</evidence>
<sequence length="508" mass="58882">MIQECCHWALKSLSHRKHEHFLKSLSDPELAQKKVLNQILKKYKTLYPKVENLNDFKKKFSPSTYEDWKDGVLKQKSSGLETVALEVEKYEPTSGSTQNVKWIPYTKSFLNELEYAYEPWLFDLYKKYPEINKGTHYWSLSWLPDNLRNQSVDEADLFPFWKRLFLKNLMTLDSGISHLESSQLAQKAALLSLLSKKVSLISIWSPTYLLSLIEMMMVSKDEIISSLQDKSFQKQLHIFSDKDCVDRSIQILKSINSFDSSVSKELFPELKLISMWDTSLSNKWAQNVSTMFAHAETQGKGLWATEGVVTIPFGDKYPLAINSHFYEFENIETKKILSSWELEKDMRVKPLLTSGSGLFRYALNDELRVSDYLEKTPCFEFIGRLRDVDIAGEKLAHAEIKNISKKLELEFNVRTISVFAHNISGKPRKYELLLEGQYSDALLAKVKNSFEQLLLEHFHYRLARELGQLKAAEVITRENGIKHYYEKVSKQIKISGNIKLEEVVVLNN</sequence>
<dbReference type="EMBL" id="MAAO01000015">
    <property type="protein sequence ID" value="OUR93683.1"/>
    <property type="molecule type" value="Genomic_DNA"/>
</dbReference>
<dbReference type="PANTHER" id="PTHR31901">
    <property type="entry name" value="GH3 DOMAIN-CONTAINING PROTEIN"/>
    <property type="match status" value="1"/>
</dbReference>
<dbReference type="GO" id="GO:0005737">
    <property type="term" value="C:cytoplasm"/>
    <property type="evidence" value="ECO:0007669"/>
    <property type="project" value="TreeGrafter"/>
</dbReference>
<comment type="caution">
    <text evidence="2">The sequence shown here is derived from an EMBL/GenBank/DDBJ whole genome shotgun (WGS) entry which is preliminary data.</text>
</comment>
<dbReference type="Pfam" id="PF03321">
    <property type="entry name" value="GH3"/>
    <property type="match status" value="1"/>
</dbReference>
<dbReference type="PANTHER" id="PTHR31901:SF9">
    <property type="entry name" value="GH3 DOMAIN-CONTAINING PROTEIN"/>
    <property type="match status" value="1"/>
</dbReference>
<reference evidence="3" key="1">
    <citation type="journal article" date="2017" name="Proc. Natl. Acad. Sci. U.S.A.">
        <title>Simulation of Deepwater Horizon oil plume reveals substrate specialization within a complex community of hydrocarbon-degraders.</title>
        <authorList>
            <person name="Hu P."/>
            <person name="Dubinsky E.A."/>
            <person name="Probst A.J."/>
            <person name="Wang J."/>
            <person name="Sieber C.M.K."/>
            <person name="Tom L.M."/>
            <person name="Gardinali P."/>
            <person name="Banfield J.F."/>
            <person name="Atlas R.M."/>
            <person name="Andersen G.L."/>
        </authorList>
    </citation>
    <scope>NUCLEOTIDE SEQUENCE [LARGE SCALE GENOMIC DNA]</scope>
</reference>
<proteinExistence type="predicted"/>
<evidence type="ECO:0000313" key="2">
    <source>
        <dbReference type="EMBL" id="OUR93683.1"/>
    </source>
</evidence>
<organism evidence="2 3">
    <name type="scientific">Halobacteriovorax marinus</name>
    <dbReference type="NCBI Taxonomy" id="97084"/>
    <lineage>
        <taxon>Bacteria</taxon>
        <taxon>Pseudomonadati</taxon>
        <taxon>Bdellovibrionota</taxon>
        <taxon>Bacteriovoracia</taxon>
        <taxon>Bacteriovoracales</taxon>
        <taxon>Halobacteriovoraceae</taxon>
        <taxon>Halobacteriovorax</taxon>
    </lineage>
</organism>
<dbReference type="InterPro" id="IPR004993">
    <property type="entry name" value="GH3"/>
</dbReference>
<dbReference type="Proteomes" id="UP000196531">
    <property type="component" value="Unassembled WGS sequence"/>
</dbReference>
<dbReference type="Pfam" id="PF23571">
    <property type="entry name" value="GH3_M"/>
    <property type="match status" value="1"/>
</dbReference>
<accession>A0A1Y5F370</accession>
<dbReference type="GO" id="GO:0016881">
    <property type="term" value="F:acid-amino acid ligase activity"/>
    <property type="evidence" value="ECO:0007669"/>
    <property type="project" value="TreeGrafter"/>
</dbReference>
<feature type="domain" description="GH3 middle" evidence="1">
    <location>
        <begin position="317"/>
        <end position="384"/>
    </location>
</feature>
<dbReference type="AlphaFoldDB" id="A0A1Y5F370"/>
<dbReference type="InterPro" id="IPR055377">
    <property type="entry name" value="GH3_M"/>
</dbReference>
<gene>
    <name evidence="2" type="ORF">A9Q84_19665</name>
</gene>
<protein>
    <recommendedName>
        <fullName evidence="1">GH3 middle domain-containing protein</fullName>
    </recommendedName>
</protein>
<name>A0A1Y5F370_9BACT</name>